<comment type="caution">
    <text evidence="2">The sequence shown here is derived from an EMBL/GenBank/DDBJ whole genome shotgun (WGS) entry which is preliminary data.</text>
</comment>
<evidence type="ECO:0000256" key="1">
    <source>
        <dbReference type="SAM" id="Phobius"/>
    </source>
</evidence>
<dbReference type="EMBL" id="BAABWU010000005">
    <property type="protein sequence ID" value="GAA6196346.1"/>
    <property type="molecule type" value="Genomic_DNA"/>
</dbReference>
<feature type="transmembrane region" description="Helical" evidence="1">
    <location>
        <begin position="53"/>
        <end position="73"/>
    </location>
</feature>
<feature type="transmembrane region" description="Helical" evidence="1">
    <location>
        <begin position="30"/>
        <end position="47"/>
    </location>
</feature>
<dbReference type="InterPro" id="IPR018919">
    <property type="entry name" value="DUF2484"/>
</dbReference>
<feature type="transmembrane region" description="Helical" evidence="1">
    <location>
        <begin position="6"/>
        <end position="23"/>
    </location>
</feature>
<keyword evidence="1" id="KW-0812">Transmembrane</keyword>
<sequence length="89" mass="10015">MPLSLTLAAVWALLANLLAMLPSKDNHWRRAYILIAIGIPLLGYVVYENGPWWGLAVLCAAMSVLRWPLIYLGRWLRRRGFAKHGDGGE</sequence>
<proteinExistence type="predicted"/>
<reference evidence="2 3" key="1">
    <citation type="submission" date="2024-04" db="EMBL/GenBank/DDBJ databases">
        <title>Draft genome sequence of Pseudophaeobacter arcticus NBRC 116598.</title>
        <authorList>
            <person name="Miyakawa T."/>
            <person name="Kusuya Y."/>
            <person name="Miura T."/>
        </authorList>
    </citation>
    <scope>NUCLEOTIDE SEQUENCE [LARGE SCALE GENOMIC DNA]</scope>
    <source>
        <strain evidence="2 3">SU-CL00105</strain>
    </source>
</reference>
<name>A0ABQ0AKE9_9RHOB</name>
<dbReference type="RefSeq" id="WP_353399068.1">
    <property type="nucleotide sequence ID" value="NZ_BAABWU010000005.1"/>
</dbReference>
<evidence type="ECO:0000313" key="2">
    <source>
        <dbReference type="EMBL" id="GAA6196346.1"/>
    </source>
</evidence>
<evidence type="ECO:0008006" key="4">
    <source>
        <dbReference type="Google" id="ProtNLM"/>
    </source>
</evidence>
<gene>
    <name evidence="2" type="ORF">NBRC116598_17900</name>
</gene>
<organism evidence="2 3">
    <name type="scientific">Pseudophaeobacter arcticus</name>
    <dbReference type="NCBI Taxonomy" id="385492"/>
    <lineage>
        <taxon>Bacteria</taxon>
        <taxon>Pseudomonadati</taxon>
        <taxon>Pseudomonadota</taxon>
        <taxon>Alphaproteobacteria</taxon>
        <taxon>Rhodobacterales</taxon>
        <taxon>Paracoccaceae</taxon>
        <taxon>Pseudophaeobacter</taxon>
    </lineage>
</organism>
<keyword evidence="3" id="KW-1185">Reference proteome</keyword>
<protein>
    <recommendedName>
        <fullName evidence="4">DUF2484 family protein</fullName>
    </recommendedName>
</protein>
<keyword evidence="1" id="KW-0472">Membrane</keyword>
<evidence type="ECO:0000313" key="3">
    <source>
        <dbReference type="Proteomes" id="UP001441944"/>
    </source>
</evidence>
<dbReference type="Pfam" id="PF10658">
    <property type="entry name" value="DUF2484"/>
    <property type="match status" value="1"/>
</dbReference>
<dbReference type="Proteomes" id="UP001441944">
    <property type="component" value="Unassembled WGS sequence"/>
</dbReference>
<accession>A0ABQ0AKE9</accession>
<keyword evidence="1" id="KW-1133">Transmembrane helix</keyword>